<accession>A0ABV5J067</accession>
<gene>
    <name evidence="1" type="ORF">ACFFUR_00215</name>
</gene>
<keyword evidence="2" id="KW-1185">Reference proteome</keyword>
<comment type="caution">
    <text evidence="1">The sequence shown here is derived from an EMBL/GenBank/DDBJ whole genome shotgun (WGS) entry which is preliminary data.</text>
</comment>
<dbReference type="EMBL" id="JBHMEW010000005">
    <property type="protein sequence ID" value="MFB9210216.1"/>
    <property type="molecule type" value="Genomic_DNA"/>
</dbReference>
<organism evidence="1 2">
    <name type="scientific">Echinicola jeungdonensis</name>
    <dbReference type="NCBI Taxonomy" id="709343"/>
    <lineage>
        <taxon>Bacteria</taxon>
        <taxon>Pseudomonadati</taxon>
        <taxon>Bacteroidota</taxon>
        <taxon>Cytophagia</taxon>
        <taxon>Cytophagales</taxon>
        <taxon>Cyclobacteriaceae</taxon>
        <taxon>Echinicola</taxon>
    </lineage>
</organism>
<proteinExistence type="predicted"/>
<sequence length="135" mass="15569">MKFKLPQGRPLYYCVQSGTSSNFWKILDAEKHKIVVGTQELLRVAKEFSEILRFDITFLKSDLLPGFQVQFPKEQSFDNILNPDLKSDPVGRLKLGSSKALVQDHGLKGFFHVKPSFKMKFQILLFHKVRVCNLL</sequence>
<dbReference type="Proteomes" id="UP001589654">
    <property type="component" value="Unassembled WGS sequence"/>
</dbReference>
<reference evidence="1 2" key="1">
    <citation type="submission" date="2024-09" db="EMBL/GenBank/DDBJ databases">
        <authorList>
            <person name="Sun Q."/>
            <person name="Mori K."/>
        </authorList>
    </citation>
    <scope>NUCLEOTIDE SEQUENCE [LARGE SCALE GENOMIC DNA]</scope>
    <source>
        <strain evidence="1 2">CECT 7682</strain>
    </source>
</reference>
<name>A0ABV5J067_9BACT</name>
<protein>
    <submittedName>
        <fullName evidence="1">Uncharacterized protein</fullName>
    </submittedName>
</protein>
<evidence type="ECO:0000313" key="1">
    <source>
        <dbReference type="EMBL" id="MFB9210216.1"/>
    </source>
</evidence>
<evidence type="ECO:0000313" key="2">
    <source>
        <dbReference type="Proteomes" id="UP001589654"/>
    </source>
</evidence>
<dbReference type="RefSeq" id="WP_290249759.1">
    <property type="nucleotide sequence ID" value="NZ_JAUFQT010000002.1"/>
</dbReference>